<organism evidence="4 5">
    <name type="scientific">Glycomyces rhizosphaerae</name>
    <dbReference type="NCBI Taxonomy" id="2054422"/>
    <lineage>
        <taxon>Bacteria</taxon>
        <taxon>Bacillati</taxon>
        <taxon>Actinomycetota</taxon>
        <taxon>Actinomycetes</taxon>
        <taxon>Glycomycetales</taxon>
        <taxon>Glycomycetaceae</taxon>
        <taxon>Glycomyces</taxon>
    </lineage>
</organism>
<dbReference type="InterPro" id="IPR050498">
    <property type="entry name" value="Ycf3"/>
</dbReference>
<feature type="repeat" description="TPR" evidence="3">
    <location>
        <begin position="638"/>
        <end position="671"/>
    </location>
</feature>
<dbReference type="Proteomes" id="UP001595712">
    <property type="component" value="Unassembled WGS sequence"/>
</dbReference>
<dbReference type="Pfam" id="PF13181">
    <property type="entry name" value="TPR_8"/>
    <property type="match status" value="3"/>
</dbReference>
<dbReference type="PANTHER" id="PTHR44858">
    <property type="entry name" value="TETRATRICOPEPTIDE REPEAT PROTEIN 6"/>
    <property type="match status" value="1"/>
</dbReference>
<evidence type="ECO:0000256" key="2">
    <source>
        <dbReference type="ARBA" id="ARBA00022803"/>
    </source>
</evidence>
<dbReference type="SMART" id="SM00028">
    <property type="entry name" value="TPR"/>
    <property type="match status" value="15"/>
</dbReference>
<feature type="repeat" description="TPR" evidence="3">
    <location>
        <begin position="604"/>
        <end position="637"/>
    </location>
</feature>
<dbReference type="Pfam" id="PF13432">
    <property type="entry name" value="TPR_16"/>
    <property type="match status" value="3"/>
</dbReference>
<feature type="repeat" description="TPR" evidence="3">
    <location>
        <begin position="672"/>
        <end position="705"/>
    </location>
</feature>
<feature type="repeat" description="TPR" evidence="3">
    <location>
        <begin position="978"/>
        <end position="1011"/>
    </location>
</feature>
<keyword evidence="5" id="KW-1185">Reference proteome</keyword>
<dbReference type="SUPFAM" id="SSF52540">
    <property type="entry name" value="P-loop containing nucleoside triphosphate hydrolases"/>
    <property type="match status" value="1"/>
</dbReference>
<dbReference type="PROSITE" id="PS50005">
    <property type="entry name" value="TPR"/>
    <property type="match status" value="13"/>
</dbReference>
<dbReference type="InterPro" id="IPR019734">
    <property type="entry name" value="TPR_rpt"/>
</dbReference>
<dbReference type="PROSITE" id="PS50293">
    <property type="entry name" value="TPR_REGION"/>
    <property type="match status" value="5"/>
</dbReference>
<feature type="repeat" description="TPR" evidence="3">
    <location>
        <begin position="944"/>
        <end position="977"/>
    </location>
</feature>
<keyword evidence="2 3" id="KW-0802">TPR repeat</keyword>
<dbReference type="InterPro" id="IPR011990">
    <property type="entry name" value="TPR-like_helical_dom_sf"/>
</dbReference>
<keyword evidence="1" id="KW-0677">Repeat</keyword>
<dbReference type="Gene3D" id="1.25.40.10">
    <property type="entry name" value="Tetratricopeptide repeat domain"/>
    <property type="match status" value="6"/>
</dbReference>
<name>A0ABV7Q876_9ACTN</name>
<dbReference type="EMBL" id="JBHRWO010000021">
    <property type="protein sequence ID" value="MFC3495347.1"/>
    <property type="molecule type" value="Genomic_DNA"/>
</dbReference>
<comment type="caution">
    <text evidence="4">The sequence shown here is derived from an EMBL/GenBank/DDBJ whole genome shotgun (WGS) entry which is preliminary data.</text>
</comment>
<dbReference type="SUPFAM" id="SSF48452">
    <property type="entry name" value="TPR-like"/>
    <property type="match status" value="3"/>
</dbReference>
<reference evidence="5" key="1">
    <citation type="journal article" date="2019" name="Int. J. Syst. Evol. Microbiol.">
        <title>The Global Catalogue of Microorganisms (GCM) 10K type strain sequencing project: providing services to taxonomists for standard genome sequencing and annotation.</title>
        <authorList>
            <consortium name="The Broad Institute Genomics Platform"/>
            <consortium name="The Broad Institute Genome Sequencing Center for Infectious Disease"/>
            <person name="Wu L."/>
            <person name="Ma J."/>
        </authorList>
    </citation>
    <scope>NUCLEOTIDE SEQUENCE [LARGE SCALE GENOMIC DNA]</scope>
    <source>
        <strain evidence="5">CGMCC 4.7396</strain>
    </source>
</reference>
<feature type="repeat" description="TPR" evidence="3">
    <location>
        <begin position="774"/>
        <end position="807"/>
    </location>
</feature>
<evidence type="ECO:0000256" key="3">
    <source>
        <dbReference type="PROSITE-ProRule" id="PRU00339"/>
    </source>
</evidence>
<feature type="repeat" description="TPR" evidence="3">
    <location>
        <begin position="876"/>
        <end position="909"/>
    </location>
</feature>
<dbReference type="RefSeq" id="WP_387979919.1">
    <property type="nucleotide sequence ID" value="NZ_JBHRWO010000021.1"/>
</dbReference>
<accession>A0ABV7Q876</accession>
<dbReference type="Pfam" id="PF13371">
    <property type="entry name" value="TPR_9"/>
    <property type="match status" value="1"/>
</dbReference>
<feature type="repeat" description="TPR" evidence="3">
    <location>
        <begin position="910"/>
        <end position="943"/>
    </location>
</feature>
<evidence type="ECO:0000256" key="1">
    <source>
        <dbReference type="ARBA" id="ARBA00022737"/>
    </source>
</evidence>
<dbReference type="Pfam" id="PF00515">
    <property type="entry name" value="TPR_1"/>
    <property type="match status" value="2"/>
</dbReference>
<feature type="repeat" description="TPR" evidence="3">
    <location>
        <begin position="740"/>
        <end position="773"/>
    </location>
</feature>
<evidence type="ECO:0000313" key="5">
    <source>
        <dbReference type="Proteomes" id="UP001595712"/>
    </source>
</evidence>
<evidence type="ECO:0000313" key="4">
    <source>
        <dbReference type="EMBL" id="MFC3495347.1"/>
    </source>
</evidence>
<dbReference type="PANTHER" id="PTHR44858:SF1">
    <property type="entry name" value="UDP-N-ACETYLGLUCOSAMINE--PEPTIDE N-ACETYLGLUCOSAMINYLTRANSFERASE SPINDLY-RELATED"/>
    <property type="match status" value="1"/>
</dbReference>
<feature type="repeat" description="TPR" evidence="3">
    <location>
        <begin position="570"/>
        <end position="603"/>
    </location>
</feature>
<dbReference type="InterPro" id="IPR027417">
    <property type="entry name" value="P-loop_NTPase"/>
</dbReference>
<proteinExistence type="predicted"/>
<protein>
    <submittedName>
        <fullName evidence="4">Tetratricopeptide repeat protein</fullName>
    </submittedName>
</protein>
<feature type="repeat" description="TPR" evidence="3">
    <location>
        <begin position="536"/>
        <end position="569"/>
    </location>
</feature>
<dbReference type="Gene3D" id="3.40.50.300">
    <property type="entry name" value="P-loop containing nucleotide triphosphate hydrolases"/>
    <property type="match status" value="1"/>
</dbReference>
<gene>
    <name evidence="4" type="ORF">ACFO8M_22910</name>
</gene>
<feature type="repeat" description="TPR" evidence="3">
    <location>
        <begin position="842"/>
        <end position="875"/>
    </location>
</feature>
<feature type="repeat" description="TPR" evidence="3">
    <location>
        <begin position="1012"/>
        <end position="1045"/>
    </location>
</feature>
<sequence length="1159" mass="129870">MTGDIPSLQDVLRQRQPHDFVGRGARLAEFGANLALPLADPDRRFIVNLHGVAGVGKTFLAQQYRRLAESKGAVCAYVDEDCFDIVETMAAVAADFDLQQVRMPGFETQLATYRQRRHELESDPKAPIGDLVTSTTVRMSMSMMKTVPVAGMAAEVMDPDAVANQLNRLRHYLGQRFSKRADIDLLLKPVEVLSKAFVAGLNDLAEERPVVLFFDTFERTAPFLETWLLDLFGGRFGNLTANLVTTIGGQHPLSSSGWMPLRSLIATHPLEPFTEEEARDFLARRGVSEANVVKVILGLSGRIPMWMATLAEKNPQDPGSVLDPSEGAVQRFLKWEPDLERQNIAKTGALPRRFNRDILAAAVGSEADVETLFGWLCLLPFVSRSSEHWRYHDAVRDPMVRLSRTTSPQQWRETNQRLADFFTAERAALGLSEEDGWADAGWQNLLIEEHYHRLCAAPNKALAAALELAASSTVEGISLARRWTAMLTSAGAAADSEQVQGWGRRLTELLQGEEADIIALLTELIERAKLRPEGKAIALSIRGEARRKQEQFALALTDFDQAVNVLPDRPRLHRRRGAIMRGLGRFSEALTDFDRSIALDPDDGQSHAERGETYRLMGRDEEAIADLDRAVALDPGNDWAIASRAAVYEKSGRFEEALADFNRVIELDPDYAWAIAKRGVTFQSLGRFEEALADFNRAIELDPDDAWNLTARAAAYRSVNRDEEALADLGRAIELGSENGWTSAERGAYYQSLHRYEEALTDFNRAIEIKPDYSWAITQRGRVYEAVDRYEDALADYSRAIELDPKSRLPIALRGSMNRELERHEDALSDFDRALAIDSDIDWVLAERGATHRALGQYEAAFTDFDRAIELDPEYQWAIAQRGGTYQQLKRYEEALADFDRAVELDPADDVVIAMRGSVYRSLGRYEEALADFDRAVELDPEYQWAIAMRGSVYRYLIRYEEALTDLDRAIELDPGADWVLAERGYAHQALNHYEEALLDLDRAIELDPDYEWAISVRGYVQLRNGRYAEALADLDRAAELDPSSSWTRFLKACVLRLQGDEQQHRREILAAIELVLAEAQAEPDDAVHKFNLIVCRIAQGQAAASREILGDLMSAAPADLAIIEFLEDLELLCSLPGIDLVLVAELEARARTGLGRSR</sequence>